<dbReference type="GO" id="GO:0006281">
    <property type="term" value="P:DNA repair"/>
    <property type="evidence" value="ECO:0007669"/>
    <property type="project" value="UniProtKB-KW"/>
</dbReference>
<dbReference type="EC" id="2.7.7.7" evidence="3"/>
<dbReference type="Pfam" id="PF14579">
    <property type="entry name" value="HHH_6"/>
    <property type="match status" value="1"/>
</dbReference>
<dbReference type="CDD" id="cd04485">
    <property type="entry name" value="DnaE_OBF"/>
    <property type="match status" value="1"/>
</dbReference>
<dbReference type="Gene3D" id="3.20.20.140">
    <property type="entry name" value="Metal-dependent hydrolases"/>
    <property type="match status" value="1"/>
</dbReference>
<dbReference type="InterPro" id="IPR023073">
    <property type="entry name" value="DnaE2"/>
</dbReference>
<evidence type="ECO:0000256" key="3">
    <source>
        <dbReference type="ARBA" id="ARBA00012417"/>
    </source>
</evidence>
<evidence type="ECO:0000256" key="1">
    <source>
        <dbReference type="ARBA" id="ARBA00004496"/>
    </source>
</evidence>
<dbReference type="GO" id="GO:0005737">
    <property type="term" value="C:cytoplasm"/>
    <property type="evidence" value="ECO:0007669"/>
    <property type="project" value="UniProtKB-SubCell"/>
</dbReference>
<dbReference type="InterPro" id="IPR029460">
    <property type="entry name" value="DNAPol_HHH"/>
</dbReference>
<keyword evidence="5" id="KW-0963">Cytoplasm</keyword>
<dbReference type="AlphaFoldDB" id="A0A4R6SZL8"/>
<dbReference type="InterPro" id="IPR011708">
    <property type="entry name" value="DNA_pol3_alpha_NTPase_dom"/>
</dbReference>
<dbReference type="HAMAP" id="MF_01902">
    <property type="entry name" value="DNApol_error_prone"/>
    <property type="match status" value="1"/>
</dbReference>
<dbReference type="SMART" id="SM00481">
    <property type="entry name" value="POLIIIAc"/>
    <property type="match status" value="1"/>
</dbReference>
<evidence type="ECO:0000256" key="12">
    <source>
        <dbReference type="ARBA" id="ARBA00049244"/>
    </source>
</evidence>
<evidence type="ECO:0000256" key="2">
    <source>
        <dbReference type="ARBA" id="ARBA00007391"/>
    </source>
</evidence>
<keyword evidence="9" id="KW-0227">DNA damage</keyword>
<dbReference type="EMBL" id="SNYC01000003">
    <property type="protein sequence ID" value="TDQ11505.1"/>
    <property type="molecule type" value="Genomic_DNA"/>
</dbReference>
<name>A0A4R6SZL8_9SPHI</name>
<dbReference type="SUPFAM" id="SSF89550">
    <property type="entry name" value="PHP domain-like"/>
    <property type="match status" value="1"/>
</dbReference>
<dbReference type="Pfam" id="PF07733">
    <property type="entry name" value="DNA_pol3_alpha"/>
    <property type="match status" value="1"/>
</dbReference>
<evidence type="ECO:0000256" key="5">
    <source>
        <dbReference type="ARBA" id="ARBA00022490"/>
    </source>
</evidence>
<proteinExistence type="inferred from homology"/>
<dbReference type="InterPro" id="IPR016195">
    <property type="entry name" value="Pol/histidinol_Pase-like"/>
</dbReference>
<sequence>MSYCELQVTSNFSFLRGASHPEEMAEQAAAFGYPKIAITDVNTLAGIVRAHSAAKKHGIQIIPAARLDLLDGPSMLAYPTNREAYGRLSALLSLGNLRTEKGKCHLYRADVFSHKEGLLFIAIPPDSLSKGFDFELNFLQDLKIYKDAFGSSLYLAASKSYQGQDQKRLFRLDELSRQLDVPLVATNDVYYHHPKRRELQDVLTCVREKCTIQTAGFRLHQNAERHLKPIEEMQRLFRNYPDAIKRTMEIAELCQFTLDSLEYIYPEEITSDGRTPQEELEFLTWKGAKELFDNDLPQKIIDNINYEMAFVKEMNYASYFLTVYDIVRFAREQKILCQGRGSAANSTICYCLGITSVDPTKFDLLFERFISSARNEPPDIDVDFEHERREEVIQYVYNKYGRDRAAIVATVTQQHQKGAIRDVGKAMGISADTISRLSASIWEFTDEWFEPERIIEQGLNPKDPLLLKVLELTGQMIGFPRQLGQHTGGFVITRGKLTDLCPIFNARMEDRTNIEWNKDDIDALGFLKIDVLALGMLTCIRKGFDLAKKHYDLDLTLAGINKNEDPKVYEMISLADTVGVFQIESRAQMSMLPRLKPKEFYDLVIEVAIVRPGPIQGDMVHPYLRRRNGEEKVDYPKEELRTILRKTYGVPLFQEQAMKIAIVAAGFTPAEADELRRSMATFKAKGMVANFEQKLVGGMMANGYEEDFARRVFKQLEGFGSYGFPESHAVSFALLVYVSCWLKCYYPDVFAAAILNSMPMGFYQPAQLVIDARNHGVEVREVDVNISFWDNILEEKAGKYCALRLGFRQVNGVNETDMKALADGRGTGYPNIHSLLDAGVPLMALERLADADAFRSIGLDRRQALWEVSALKDRPIALFNGQPSESDQEAQIELPLMSKGEHVVQDYASTSLSLKAHPVSFVREKLKLLHVKSTKEIVDVEDGRTIKVAGLVLVRQRPGTAAGVCFITIEDETGFSNLVVFQNLFEKYRKEILQSRLLMVEGKLQREGAVVHIIVQKCFDYTGLLKGMTNHDDDQLPLLTLSKSDNKSGPSQIYYSGRNFK</sequence>
<dbReference type="GO" id="GO:0003887">
    <property type="term" value="F:DNA-directed DNA polymerase activity"/>
    <property type="evidence" value="ECO:0007669"/>
    <property type="project" value="UniProtKB-KW"/>
</dbReference>
<dbReference type="InterPro" id="IPR004805">
    <property type="entry name" value="DnaE2/DnaE/PolC"/>
</dbReference>
<keyword evidence="10" id="KW-0239">DNA-directed DNA polymerase</keyword>
<dbReference type="NCBIfam" id="TIGR00594">
    <property type="entry name" value="polc"/>
    <property type="match status" value="1"/>
</dbReference>
<comment type="similarity">
    <text evidence="2">Belongs to the DNA polymerase type-C family. DnaE2 subfamily.</text>
</comment>
<accession>A0A4R6SZL8</accession>
<comment type="caution">
    <text evidence="14">The sequence shown here is derived from an EMBL/GenBank/DDBJ whole genome shotgun (WGS) entry which is preliminary data.</text>
</comment>
<dbReference type="GO" id="GO:0003676">
    <property type="term" value="F:nucleic acid binding"/>
    <property type="evidence" value="ECO:0007669"/>
    <property type="project" value="InterPro"/>
</dbReference>
<evidence type="ECO:0000256" key="4">
    <source>
        <dbReference type="ARBA" id="ARBA00017273"/>
    </source>
</evidence>
<dbReference type="Pfam" id="PF17657">
    <property type="entry name" value="DNA_pol3_finger"/>
    <property type="match status" value="1"/>
</dbReference>
<dbReference type="OrthoDB" id="9803237at2"/>
<dbReference type="RefSeq" id="WP_133574576.1">
    <property type="nucleotide sequence ID" value="NZ_SNYC01000003.1"/>
</dbReference>
<keyword evidence="8" id="KW-0235">DNA replication</keyword>
<dbReference type="GO" id="GO:0008408">
    <property type="term" value="F:3'-5' exonuclease activity"/>
    <property type="evidence" value="ECO:0007669"/>
    <property type="project" value="InterPro"/>
</dbReference>
<feature type="domain" description="Polymerase/histidinol phosphatase N-terminal" evidence="13">
    <location>
        <begin position="4"/>
        <end position="71"/>
    </location>
</feature>
<keyword evidence="11" id="KW-0234">DNA repair</keyword>
<reference evidence="14 15" key="1">
    <citation type="submission" date="2019-03" db="EMBL/GenBank/DDBJ databases">
        <title>Genomic Encyclopedia of Archaeal and Bacterial Type Strains, Phase II (KMG-II): from individual species to whole genera.</title>
        <authorList>
            <person name="Goeker M."/>
        </authorList>
    </citation>
    <scope>NUCLEOTIDE SEQUENCE [LARGE SCALE GENOMIC DNA]</scope>
    <source>
        <strain evidence="14 15">DSM 19035</strain>
    </source>
</reference>
<dbReference type="GO" id="GO:0006260">
    <property type="term" value="P:DNA replication"/>
    <property type="evidence" value="ECO:0007669"/>
    <property type="project" value="UniProtKB-KW"/>
</dbReference>
<comment type="subcellular location">
    <subcellularLocation>
        <location evidence="1">Cytoplasm</location>
    </subcellularLocation>
</comment>
<dbReference type="PANTHER" id="PTHR32294:SF4">
    <property type="entry name" value="ERROR-PRONE DNA POLYMERASE"/>
    <property type="match status" value="1"/>
</dbReference>
<evidence type="ECO:0000256" key="7">
    <source>
        <dbReference type="ARBA" id="ARBA00022695"/>
    </source>
</evidence>
<protein>
    <recommendedName>
        <fullName evidence="4">Error-prone DNA polymerase</fullName>
        <ecNumber evidence="3">2.7.7.7</ecNumber>
    </recommendedName>
</protein>
<keyword evidence="7" id="KW-0548">Nucleotidyltransferase</keyword>
<evidence type="ECO:0000313" key="14">
    <source>
        <dbReference type="EMBL" id="TDQ11505.1"/>
    </source>
</evidence>
<evidence type="ECO:0000256" key="9">
    <source>
        <dbReference type="ARBA" id="ARBA00022763"/>
    </source>
</evidence>
<dbReference type="InterPro" id="IPR004365">
    <property type="entry name" value="NA-bd_OB_tRNA"/>
</dbReference>
<organism evidence="14 15">
    <name type="scientific">Pedobacter metabolipauper</name>
    <dbReference type="NCBI Taxonomy" id="425513"/>
    <lineage>
        <taxon>Bacteria</taxon>
        <taxon>Pseudomonadati</taxon>
        <taxon>Bacteroidota</taxon>
        <taxon>Sphingobacteriia</taxon>
        <taxon>Sphingobacteriales</taxon>
        <taxon>Sphingobacteriaceae</taxon>
        <taxon>Pedobacter</taxon>
    </lineage>
</organism>
<dbReference type="InterPro" id="IPR040982">
    <property type="entry name" value="DNA_pol3_finger"/>
</dbReference>
<evidence type="ECO:0000256" key="10">
    <source>
        <dbReference type="ARBA" id="ARBA00022932"/>
    </source>
</evidence>
<dbReference type="Proteomes" id="UP000295620">
    <property type="component" value="Unassembled WGS sequence"/>
</dbReference>
<keyword evidence="15" id="KW-1185">Reference proteome</keyword>
<dbReference type="Pfam" id="PF02811">
    <property type="entry name" value="PHP"/>
    <property type="match status" value="1"/>
</dbReference>
<dbReference type="CDD" id="cd07434">
    <property type="entry name" value="PHP_PolIIIA_DnaE2"/>
    <property type="match status" value="1"/>
</dbReference>
<evidence type="ECO:0000256" key="6">
    <source>
        <dbReference type="ARBA" id="ARBA00022679"/>
    </source>
</evidence>
<gene>
    <name evidence="14" type="ORF">ATK78_0628</name>
</gene>
<evidence type="ECO:0000259" key="13">
    <source>
        <dbReference type="SMART" id="SM00481"/>
    </source>
</evidence>
<keyword evidence="6" id="KW-0808">Transferase</keyword>
<dbReference type="Pfam" id="PF01336">
    <property type="entry name" value="tRNA_anti-codon"/>
    <property type="match status" value="1"/>
</dbReference>
<evidence type="ECO:0000313" key="15">
    <source>
        <dbReference type="Proteomes" id="UP000295620"/>
    </source>
</evidence>
<evidence type="ECO:0000256" key="8">
    <source>
        <dbReference type="ARBA" id="ARBA00022705"/>
    </source>
</evidence>
<dbReference type="InterPro" id="IPR004013">
    <property type="entry name" value="PHP_dom"/>
</dbReference>
<comment type="catalytic activity">
    <reaction evidence="12">
        <text>DNA(n) + a 2'-deoxyribonucleoside 5'-triphosphate = DNA(n+1) + diphosphate</text>
        <dbReference type="Rhea" id="RHEA:22508"/>
        <dbReference type="Rhea" id="RHEA-COMP:17339"/>
        <dbReference type="Rhea" id="RHEA-COMP:17340"/>
        <dbReference type="ChEBI" id="CHEBI:33019"/>
        <dbReference type="ChEBI" id="CHEBI:61560"/>
        <dbReference type="ChEBI" id="CHEBI:173112"/>
        <dbReference type="EC" id="2.7.7.7"/>
    </reaction>
</comment>
<dbReference type="InterPro" id="IPR003141">
    <property type="entry name" value="Pol/His_phosphatase_N"/>
</dbReference>
<dbReference type="NCBIfam" id="NF004225">
    <property type="entry name" value="PRK05672.1"/>
    <property type="match status" value="1"/>
</dbReference>
<evidence type="ECO:0000256" key="11">
    <source>
        <dbReference type="ARBA" id="ARBA00023204"/>
    </source>
</evidence>
<dbReference type="PANTHER" id="PTHR32294">
    <property type="entry name" value="DNA POLYMERASE III SUBUNIT ALPHA"/>
    <property type="match status" value="1"/>
</dbReference>